<dbReference type="PROSITE" id="PS51293">
    <property type="entry name" value="SANT"/>
    <property type="match status" value="1"/>
</dbReference>
<dbReference type="SMART" id="SM00717">
    <property type="entry name" value="SANT"/>
    <property type="match status" value="1"/>
</dbReference>
<sequence>MMHPQPQMALEIHLPSTESSLLNDGDYKFPSSTSVAISTQKPGQKRTRQWAAWTRQEQENFFSALRQVGKNFEKITCRVQSKNKNQVRHYYYRLVRRMNKLLSPGFCLDAKNSKDTNAAMLRWWSLLEKYSCTPSKLHRKPRRFKIFIEALESQLLKDRNKARRKRPCQGENCLETSSASWRFSEHDFVGVKTAVADAQNTSKLGINRGPSLKRNTNSNVNFSKGVFSATKATGQRHRTGLVESAAYKRWEKAAMAGVSLVADAAEQLERVTNTGVCSHRIGETVLQTREKLKLQLFPIDEDTRQILEKGAHNPFLELTLSARKRISSVLEHLNRKWGTNTIGSKELFLLPYNIQQDDIAKCQRWTIKDADSTAADVHAAIGNPSVFRLRYGWFSGVEPTAIFSISPLAPGPDDCTCLEGISKRFVTSDTSKTGPPICCTSKLRGSCKGSPLPAATSVAEIRGQTDTLKLKDGCPESSGKSSSWTVEKAEEGSRNQQVDMADPAVRCSSDLLAGEWADSLTNISIGDLLLEASEVSSQQNALCIQQTSFSCDSFDAAVAAHSYFPQFTGLSTQAPVVSIWNAEETCDEFSFKKAPPLREKGLNLSANISQAIFSLLKRNHFPHLSYNTLDLKESGRPNANTGDEPESENHSAFCYKQEPAKDVSLTDFYWPDSLGSLGQLDFDLPFSRYPAQDLSLSERSTSQSSFNRMIPGCLDVFQSGSLLGTDKKEIVGAVEEALDFDDDKMDIED</sequence>
<evidence type="ECO:0000256" key="2">
    <source>
        <dbReference type="ARBA" id="ARBA00023242"/>
    </source>
</evidence>
<evidence type="ECO:0000259" key="4">
    <source>
        <dbReference type="PROSITE" id="PS51293"/>
    </source>
</evidence>
<dbReference type="InterPro" id="IPR055315">
    <property type="entry name" value="Cramped-like"/>
</dbReference>
<evidence type="ECO:0000256" key="1">
    <source>
        <dbReference type="ARBA" id="ARBA00023125"/>
    </source>
</evidence>
<dbReference type="GO" id="GO:0007389">
    <property type="term" value="P:pattern specification process"/>
    <property type="evidence" value="ECO:0007669"/>
    <property type="project" value="TreeGrafter"/>
</dbReference>
<evidence type="ECO:0000313" key="6">
    <source>
        <dbReference type="Proteomes" id="UP000775213"/>
    </source>
</evidence>
<dbReference type="Pfam" id="PF00249">
    <property type="entry name" value="Myb_DNA-binding"/>
    <property type="match status" value="1"/>
</dbReference>
<dbReference type="PANTHER" id="PTHR21677">
    <property type="entry name" value="CRAMPED PROTEIN"/>
    <property type="match status" value="1"/>
</dbReference>
<comment type="caution">
    <text evidence="5">The sequence shown here is derived from an EMBL/GenBank/DDBJ whole genome shotgun (WGS) entry which is preliminary data.</text>
</comment>
<feature type="region of interest" description="Disordered" evidence="3">
    <location>
        <begin position="470"/>
        <end position="499"/>
    </location>
</feature>
<dbReference type="AlphaFoldDB" id="A0AAV7GCN9"/>
<feature type="region of interest" description="Disordered" evidence="3">
    <location>
        <begin position="632"/>
        <end position="651"/>
    </location>
</feature>
<dbReference type="InterPro" id="IPR001005">
    <property type="entry name" value="SANT/Myb"/>
</dbReference>
<dbReference type="InterPro" id="IPR017884">
    <property type="entry name" value="SANT_dom"/>
</dbReference>
<dbReference type="GO" id="GO:0005634">
    <property type="term" value="C:nucleus"/>
    <property type="evidence" value="ECO:0007669"/>
    <property type="project" value="TreeGrafter"/>
</dbReference>
<evidence type="ECO:0000256" key="3">
    <source>
        <dbReference type="SAM" id="MobiDB-lite"/>
    </source>
</evidence>
<dbReference type="GO" id="GO:0003682">
    <property type="term" value="F:chromatin binding"/>
    <property type="evidence" value="ECO:0007669"/>
    <property type="project" value="InterPro"/>
</dbReference>
<keyword evidence="2" id="KW-0539">Nucleus</keyword>
<feature type="domain" description="SANT" evidence="4">
    <location>
        <begin position="53"/>
        <end position="99"/>
    </location>
</feature>
<dbReference type="InterPro" id="IPR009057">
    <property type="entry name" value="Homeodomain-like_sf"/>
</dbReference>
<protein>
    <recommendedName>
        <fullName evidence="4">SANT domain-containing protein</fullName>
    </recommendedName>
</protein>
<keyword evidence="1" id="KW-0238">DNA-binding</keyword>
<dbReference type="PANTHER" id="PTHR21677:SF1">
    <property type="entry name" value="PROTEIN CRAMPED-LIKE"/>
    <property type="match status" value="1"/>
</dbReference>
<gene>
    <name evidence="5" type="ORF">IEQ34_016170</name>
</gene>
<proteinExistence type="predicted"/>
<evidence type="ECO:0000313" key="5">
    <source>
        <dbReference type="EMBL" id="KAH0454246.1"/>
    </source>
</evidence>
<organism evidence="5 6">
    <name type="scientific">Dendrobium chrysotoxum</name>
    <name type="common">Orchid</name>
    <dbReference type="NCBI Taxonomy" id="161865"/>
    <lineage>
        <taxon>Eukaryota</taxon>
        <taxon>Viridiplantae</taxon>
        <taxon>Streptophyta</taxon>
        <taxon>Embryophyta</taxon>
        <taxon>Tracheophyta</taxon>
        <taxon>Spermatophyta</taxon>
        <taxon>Magnoliopsida</taxon>
        <taxon>Liliopsida</taxon>
        <taxon>Asparagales</taxon>
        <taxon>Orchidaceae</taxon>
        <taxon>Epidendroideae</taxon>
        <taxon>Malaxideae</taxon>
        <taxon>Dendrobiinae</taxon>
        <taxon>Dendrobium</taxon>
    </lineage>
</organism>
<dbReference type="GO" id="GO:0003677">
    <property type="term" value="F:DNA binding"/>
    <property type="evidence" value="ECO:0007669"/>
    <property type="project" value="UniProtKB-KW"/>
</dbReference>
<keyword evidence="6" id="KW-1185">Reference proteome</keyword>
<dbReference type="FunFam" id="1.10.10.60:FF:000287">
    <property type="entry name" value="TSL-kinase interacting protein 1"/>
    <property type="match status" value="1"/>
</dbReference>
<dbReference type="Gene3D" id="1.20.58.1880">
    <property type="match status" value="1"/>
</dbReference>
<reference evidence="5 6" key="1">
    <citation type="journal article" date="2021" name="Hortic Res">
        <title>Chromosome-scale assembly of the Dendrobium chrysotoxum genome enhances the understanding of orchid evolution.</title>
        <authorList>
            <person name="Zhang Y."/>
            <person name="Zhang G.Q."/>
            <person name="Zhang D."/>
            <person name="Liu X.D."/>
            <person name="Xu X.Y."/>
            <person name="Sun W.H."/>
            <person name="Yu X."/>
            <person name="Zhu X."/>
            <person name="Wang Z.W."/>
            <person name="Zhao X."/>
            <person name="Zhong W.Y."/>
            <person name="Chen H."/>
            <person name="Yin W.L."/>
            <person name="Huang T."/>
            <person name="Niu S.C."/>
            <person name="Liu Z.J."/>
        </authorList>
    </citation>
    <scope>NUCLEOTIDE SEQUENCE [LARGE SCALE GENOMIC DNA]</scope>
    <source>
        <strain evidence="5">Lindl</strain>
    </source>
</reference>
<dbReference type="SUPFAM" id="SSF46689">
    <property type="entry name" value="Homeodomain-like"/>
    <property type="match status" value="1"/>
</dbReference>
<dbReference type="EMBL" id="JAGFBR010000015">
    <property type="protein sequence ID" value="KAH0454246.1"/>
    <property type="molecule type" value="Genomic_DNA"/>
</dbReference>
<dbReference type="Proteomes" id="UP000775213">
    <property type="component" value="Unassembled WGS sequence"/>
</dbReference>
<accession>A0AAV7GCN9</accession>
<dbReference type="CDD" id="cd00167">
    <property type="entry name" value="SANT"/>
    <property type="match status" value="1"/>
</dbReference>
<name>A0AAV7GCN9_DENCH</name>